<feature type="compositionally biased region" description="Polar residues" evidence="1">
    <location>
        <begin position="90"/>
        <end position="124"/>
    </location>
</feature>
<dbReference type="EMBL" id="KQ460366">
    <property type="protein sequence ID" value="KPJ15599.1"/>
    <property type="molecule type" value="Genomic_DNA"/>
</dbReference>
<dbReference type="STRING" id="76193.A0A0N1IPH0"/>
<sequence>MIPPFSWCFQNIANDGLDGYAVVSEYFGRGLFNKLTVVTEGGQEGVAPPPATPLAPLAPPTQQTYGPGAEAKLRLQEGQSKQVCPLPTHMQQLQPRRLSPTANKKFQESNVSPKISSAITNGANKNPFEDDTYDESKNPFSDDDKDPSNPFAEDDDYDKNLNPFS</sequence>
<reference evidence="2 3" key="1">
    <citation type="journal article" date="2015" name="Nat. Commun.">
        <title>Outbred genome sequencing and CRISPR/Cas9 gene editing in butterflies.</title>
        <authorList>
            <person name="Li X."/>
            <person name="Fan D."/>
            <person name="Zhang W."/>
            <person name="Liu G."/>
            <person name="Zhang L."/>
            <person name="Zhao L."/>
            <person name="Fang X."/>
            <person name="Chen L."/>
            <person name="Dong Y."/>
            <person name="Chen Y."/>
            <person name="Ding Y."/>
            <person name="Zhao R."/>
            <person name="Feng M."/>
            <person name="Zhu Y."/>
            <person name="Feng Y."/>
            <person name="Jiang X."/>
            <person name="Zhu D."/>
            <person name="Xiang H."/>
            <person name="Feng X."/>
            <person name="Li S."/>
            <person name="Wang J."/>
            <person name="Zhang G."/>
            <person name="Kronforst M.R."/>
            <person name="Wang W."/>
        </authorList>
    </citation>
    <scope>NUCLEOTIDE SEQUENCE [LARGE SCALE GENOMIC DNA]</scope>
    <source>
        <strain evidence="2">Ya'a_city_454_Pm</strain>
        <tissue evidence="2">Whole body</tissue>
    </source>
</reference>
<evidence type="ECO:0000313" key="3">
    <source>
        <dbReference type="Proteomes" id="UP000053240"/>
    </source>
</evidence>
<gene>
    <name evidence="2" type="ORF">RR48_04816</name>
</gene>
<organism evidence="2 3">
    <name type="scientific">Papilio machaon</name>
    <name type="common">Old World swallowtail butterfly</name>
    <dbReference type="NCBI Taxonomy" id="76193"/>
    <lineage>
        <taxon>Eukaryota</taxon>
        <taxon>Metazoa</taxon>
        <taxon>Ecdysozoa</taxon>
        <taxon>Arthropoda</taxon>
        <taxon>Hexapoda</taxon>
        <taxon>Insecta</taxon>
        <taxon>Pterygota</taxon>
        <taxon>Neoptera</taxon>
        <taxon>Endopterygota</taxon>
        <taxon>Lepidoptera</taxon>
        <taxon>Glossata</taxon>
        <taxon>Ditrysia</taxon>
        <taxon>Papilionoidea</taxon>
        <taxon>Papilionidae</taxon>
        <taxon>Papilioninae</taxon>
        <taxon>Papilio</taxon>
    </lineage>
</organism>
<evidence type="ECO:0000256" key="1">
    <source>
        <dbReference type="SAM" id="MobiDB-lite"/>
    </source>
</evidence>
<protein>
    <submittedName>
        <fullName evidence="2">Uncharacterized protein</fullName>
    </submittedName>
</protein>
<dbReference type="Proteomes" id="UP000053240">
    <property type="component" value="Unassembled WGS sequence"/>
</dbReference>
<dbReference type="AlphaFoldDB" id="A0A0N1IPH0"/>
<keyword evidence="3" id="KW-1185">Reference proteome</keyword>
<evidence type="ECO:0000313" key="2">
    <source>
        <dbReference type="EMBL" id="KPJ15599.1"/>
    </source>
</evidence>
<dbReference type="InParanoid" id="A0A0N1IPH0"/>
<proteinExistence type="predicted"/>
<name>A0A0N1IPH0_PAPMA</name>
<feature type="region of interest" description="Disordered" evidence="1">
    <location>
        <begin position="90"/>
        <end position="165"/>
    </location>
</feature>
<accession>A0A0N1IPH0</accession>